<evidence type="ECO:0000259" key="9">
    <source>
        <dbReference type="PROSITE" id="PS50234"/>
    </source>
</evidence>
<keyword evidence="6 8" id="KW-0472">Membrane</keyword>
<evidence type="ECO:0000256" key="8">
    <source>
        <dbReference type="SAM" id="Phobius"/>
    </source>
</evidence>
<evidence type="ECO:0000256" key="5">
    <source>
        <dbReference type="ARBA" id="ARBA00022989"/>
    </source>
</evidence>
<dbReference type="CDD" id="cd00198">
    <property type="entry name" value="vWFA"/>
    <property type="match status" value="1"/>
</dbReference>
<dbReference type="InterPro" id="IPR023352">
    <property type="entry name" value="MAPEG-like_dom_sf"/>
</dbReference>
<dbReference type="SUPFAM" id="SSF161084">
    <property type="entry name" value="MAPEG domain-like"/>
    <property type="match status" value="1"/>
</dbReference>
<dbReference type="Gene3D" id="1.20.120.550">
    <property type="entry name" value="Membrane associated eicosanoid/glutathione metabolism-like domain"/>
    <property type="match status" value="1"/>
</dbReference>
<comment type="similarity">
    <text evidence="2">Belongs to the MAPEG family.</text>
</comment>
<feature type="region of interest" description="Disordered" evidence="7">
    <location>
        <begin position="690"/>
        <end position="719"/>
    </location>
</feature>
<comment type="subcellular location">
    <subcellularLocation>
        <location evidence="1">Membrane</location>
        <topology evidence="1">Multi-pass membrane protein</topology>
    </subcellularLocation>
</comment>
<dbReference type="Proteomes" id="UP000663874">
    <property type="component" value="Unassembled WGS sequence"/>
</dbReference>
<dbReference type="InterPro" id="IPR002035">
    <property type="entry name" value="VWF_A"/>
</dbReference>
<dbReference type="EMBL" id="CAJOBE010001088">
    <property type="protein sequence ID" value="CAF3713355.1"/>
    <property type="molecule type" value="Genomic_DNA"/>
</dbReference>
<gene>
    <name evidence="10" type="ORF">FNK824_LOCUS9975</name>
</gene>
<feature type="region of interest" description="Disordered" evidence="7">
    <location>
        <begin position="1534"/>
        <end position="1555"/>
    </location>
</feature>
<protein>
    <recommendedName>
        <fullName evidence="9">VWFA domain-containing protein</fullName>
    </recommendedName>
</protein>
<evidence type="ECO:0000256" key="7">
    <source>
        <dbReference type="SAM" id="MobiDB-lite"/>
    </source>
</evidence>
<feature type="domain" description="VWFA" evidence="9">
    <location>
        <begin position="1300"/>
        <end position="1480"/>
    </location>
</feature>
<dbReference type="InterPro" id="IPR001129">
    <property type="entry name" value="Membr-assoc_MAPEG"/>
</dbReference>
<accession>A0A818VIY0</accession>
<evidence type="ECO:0000256" key="6">
    <source>
        <dbReference type="ARBA" id="ARBA00023136"/>
    </source>
</evidence>
<evidence type="ECO:0000256" key="1">
    <source>
        <dbReference type="ARBA" id="ARBA00004141"/>
    </source>
</evidence>
<dbReference type="InterPro" id="IPR036465">
    <property type="entry name" value="vWFA_dom_sf"/>
</dbReference>
<dbReference type="Pfam" id="PF01124">
    <property type="entry name" value="MAPEG"/>
    <property type="match status" value="1"/>
</dbReference>
<evidence type="ECO:0000313" key="10">
    <source>
        <dbReference type="EMBL" id="CAF3713355.1"/>
    </source>
</evidence>
<name>A0A818VIY0_9BILA</name>
<dbReference type="Pfam" id="PF13768">
    <property type="entry name" value="VWA_3"/>
    <property type="match status" value="3"/>
</dbReference>
<evidence type="ECO:0000256" key="2">
    <source>
        <dbReference type="ARBA" id="ARBA00010459"/>
    </source>
</evidence>
<sequence>MSILYYSLNNSVFTNFAFYSTASVVKMMAMSALTVVKRMSKDAFANPEDLSLATNKSAVVTTSDSDVERVRRNHLNDIENIIPFVLVGIFYVGTNPDRNAALWHFRIFFISRLLHTLTYQLALPQPSRFITCMVGYFTTLSMAGRVLLTFYNNNNNNKTQLDIMSIGEESEESLTSLTDDEQATIINIDENDDDDSFERHQYDQHDNDHDFIPFSARGVPPDELQATHINHYHDLNRVNIENRDFSITRPSQSWLAQNGLIPNGLTLKDLLTKGKISLPTSDKTGRAIQHITFDSLIINDFECRLHTIIETLSNRIRWLLQNSRKVFGVVQGARVLVILDFSQGQASFGRGDEYHKNLLELINEQLIYKDQLGFIAYSTDIDALWNGVRDVNSRGLDEIRAWLANLKSSFGCSDENCTHLDSTCPNNNSKCAFKINSGSNLLKALRRISLMSDFDTLLLIVGSLPDQNIDIIADYTSQLFCGQDLPHIHAVSYDCSHHLVNALLKTMTASASTFASLASARNRTEPTSNALVPHNPLNSLQNLTNDIPEIVKHTYHCYSHDEPRQIYNSTDIRLLVREIQRAYDLLSRINEMRHGALGSALISIENELNLELSRYPQSKFLPRPPNHEQPLYFPQHFIEQSPIIYVRKSRGLTSSTTGRTSSRSQGKISNVRFNDTVSIAGRSVASSYKSASASIRNRDTSTGRQQQQQQQQSLPILSSNNPAVYRTSANWLSQHGLFAKKLTLFQVLAPNAYSPCEDYIPILGKTVTSQVHERAMVQVDWHDGTTKNVHVDLSGLYEYQKRLKNLVELYEQRMEWLCSSSRKIFGSIVENNIILLVDCSLANRDYIIHIQHSLRLLLEQQLFGRKFFNIIAFGTNHKDGLLRFKPTMVQPTIENLQHAWQWVLTLNCGGTRNLLNVLRAIYENEEERKHHLYPEGIYLLTSGIPDQSLDVCCAYVEECNVGKSIYLHTILFNIDDYYLSEHGIQSNISMNVNGRWANATKTAEFMRALAKHSGGRFLWFRETGIIESDDIKLLQNEIDKACQFSEQAANLVEIVKSKRRIRETINLNQKLLPIEQTEKSSGPLVVRQTLLSAARQNIFNLNNNTDEQHWRPTSTNNNKNLIPEWPDDKIHQDITHSRRKRQSTLKQESFYLDSQNNTKFSVIKNDSLNTSTTKNKSIRKYSPGNLVLIPTNDENETSQTWLRKYSLIRLKLDLHKMVSGPECRHDTITVPNIKLTSSARYCSVFPSINIKGSIRHLQLRPRELDDYRQRCESVLRRYFKRMQWLLNGSRLIFSPIVHKHILILVDTSGSMESNIDYLKKELATLVWEQLFTYQIQFNFIQFNDNYQIWRDNLVLPTEDNCHEAIAWISTLKANGNTCSERVLKFAFDFHHTKQPIDGIYYISDGKPDHSTSYLLEQVRLMNTIHTNTTDTKRISINTISFCCQDIDANNFLKNLSHDNNGRYHRSTNNSRDIHLFIHRLQQDKTYDLELDDSLLPELDSDDIKRLLKEIVKARLYLKQAITFRSLYNQQQDSTKEITNKGQQQQQQHQQQDDSILIGPARVPMSEALFNRKSTSLYT</sequence>
<feature type="transmembrane region" description="Helical" evidence="8">
    <location>
        <begin position="16"/>
        <end position="36"/>
    </location>
</feature>
<keyword evidence="4 8" id="KW-0812">Transmembrane</keyword>
<organism evidence="10 11">
    <name type="scientific">Rotaria sordida</name>
    <dbReference type="NCBI Taxonomy" id="392033"/>
    <lineage>
        <taxon>Eukaryota</taxon>
        <taxon>Metazoa</taxon>
        <taxon>Spiralia</taxon>
        <taxon>Gnathifera</taxon>
        <taxon>Rotifera</taxon>
        <taxon>Eurotatoria</taxon>
        <taxon>Bdelloidea</taxon>
        <taxon>Philodinida</taxon>
        <taxon>Philodinidae</taxon>
        <taxon>Rotaria</taxon>
    </lineage>
</organism>
<comment type="caution">
    <text evidence="10">The sequence shown here is derived from an EMBL/GenBank/DDBJ whole genome shotgun (WGS) entry which is preliminary data.</text>
</comment>
<evidence type="ECO:0000256" key="4">
    <source>
        <dbReference type="ARBA" id="ARBA00022692"/>
    </source>
</evidence>
<feature type="compositionally biased region" description="Polar residues" evidence="7">
    <location>
        <begin position="1104"/>
        <end position="1120"/>
    </location>
</feature>
<keyword evidence="5 8" id="KW-1133">Transmembrane helix</keyword>
<dbReference type="SMART" id="SM00327">
    <property type="entry name" value="VWA"/>
    <property type="match status" value="1"/>
</dbReference>
<proteinExistence type="inferred from homology"/>
<dbReference type="PANTHER" id="PTHR46478:SF1">
    <property type="entry name" value="VON WILLEBRAND FACTOR A DOMAIN-CONTAINING PROTEIN 3A"/>
    <property type="match status" value="1"/>
</dbReference>
<dbReference type="Gene3D" id="3.40.50.410">
    <property type="entry name" value="von Willebrand factor, type A domain"/>
    <property type="match status" value="1"/>
</dbReference>
<dbReference type="SUPFAM" id="SSF53300">
    <property type="entry name" value="vWA-like"/>
    <property type="match status" value="2"/>
</dbReference>
<dbReference type="PANTHER" id="PTHR46478">
    <property type="entry name" value="VON WILLEBRAND FACTOR A DOMAIN-CONTAINING PROTEIN 3A"/>
    <property type="match status" value="1"/>
</dbReference>
<dbReference type="FunFam" id="1.20.120.550:FF:000002">
    <property type="entry name" value="Microsomal glutathione S-transferase 1"/>
    <property type="match status" value="1"/>
</dbReference>
<evidence type="ECO:0000256" key="3">
    <source>
        <dbReference type="ARBA" id="ARBA00022679"/>
    </source>
</evidence>
<feature type="region of interest" description="Disordered" evidence="7">
    <location>
        <begin position="1104"/>
        <end position="1126"/>
    </location>
</feature>
<evidence type="ECO:0000313" key="11">
    <source>
        <dbReference type="Proteomes" id="UP000663874"/>
    </source>
</evidence>
<dbReference type="GO" id="GO:0016740">
    <property type="term" value="F:transferase activity"/>
    <property type="evidence" value="ECO:0007669"/>
    <property type="project" value="UniProtKB-KW"/>
</dbReference>
<dbReference type="GO" id="GO:0016020">
    <property type="term" value="C:membrane"/>
    <property type="evidence" value="ECO:0007669"/>
    <property type="project" value="UniProtKB-SubCell"/>
</dbReference>
<reference evidence="10" key="1">
    <citation type="submission" date="2021-02" db="EMBL/GenBank/DDBJ databases">
        <authorList>
            <person name="Nowell W R."/>
        </authorList>
    </citation>
    <scope>NUCLEOTIDE SEQUENCE</scope>
</reference>
<dbReference type="PROSITE" id="PS50234">
    <property type="entry name" value="VWFA"/>
    <property type="match status" value="1"/>
</dbReference>
<keyword evidence="3" id="KW-0808">Transferase</keyword>